<reference evidence="2" key="1">
    <citation type="submission" date="2007-06" db="EMBL/GenBank/DDBJ databases">
        <title>The Genome Sequence of Coccidioides posadasii RMSCC_3488.</title>
        <authorList>
            <consortium name="Coccidioides Genome Resources Consortium"/>
            <consortium name="The Broad Institute Genome Sequencing Platform"/>
            <person name="Henn M.R."/>
            <person name="Sykes S."/>
            <person name="Young S."/>
            <person name="Jaffe D."/>
            <person name="Berlin A."/>
            <person name="Alvarez P."/>
            <person name="Butler J."/>
            <person name="Gnerre S."/>
            <person name="Grabherr M."/>
            <person name="Mauceli E."/>
            <person name="Brockman W."/>
            <person name="Kodira C."/>
            <person name="Alvarado L."/>
            <person name="Zeng Q."/>
            <person name="Crawford M."/>
            <person name="Antoine C."/>
            <person name="Devon K."/>
            <person name="Galgiani J."/>
            <person name="Orsborn K."/>
            <person name="Lewis M.L."/>
            <person name="Nusbaum C."/>
            <person name="Galagan J."/>
            <person name="Birren B."/>
        </authorList>
    </citation>
    <scope>NUCLEOTIDE SEQUENCE [LARGE SCALE GENOMIC DNA]</scope>
    <source>
        <strain evidence="2">RMSCC 3488</strain>
    </source>
</reference>
<organism evidence="2">
    <name type="scientific">Coccidioides posadasii RMSCC 3488</name>
    <dbReference type="NCBI Taxonomy" id="454284"/>
    <lineage>
        <taxon>Eukaryota</taxon>
        <taxon>Fungi</taxon>
        <taxon>Dikarya</taxon>
        <taxon>Ascomycota</taxon>
        <taxon>Pezizomycotina</taxon>
        <taxon>Eurotiomycetes</taxon>
        <taxon>Eurotiomycetidae</taxon>
        <taxon>Onygenales</taxon>
        <taxon>Onygenaceae</taxon>
        <taxon>Coccidioides</taxon>
    </lineage>
</organism>
<gene>
    <name evidence="2" type="ORF">CPAG_03875</name>
</gene>
<keyword evidence="1" id="KW-0472">Membrane</keyword>
<sequence length="565" mass="62621">MFVIHKQLISHSERKYTFTTLFWSGEGQIGGLGIAVFCLPVIAMAPLLFNDNVDVASMAGTWLGTLFAGIGFIALFSQLRAVAFSLMRSRKFLMERSAGDWAVLVPLKNMPRQGLVERVAPSFQGWLQRAYLTDMTISMTWDYRQGGGTSGWSNLFAHAGIKPQDLIAYGGPDAKIYPAVSGDLGPGDPPRLADMIFEEGKVSYGLTRNEFTALLIICGFRIADFSTSGLTYSTGLLGTMALADGEPFVQLARFDPHDGCRHITKDLARYVNELPIQRCIDYALGVLRTPERGDHHHIIIASGILPADDDLSGGLRIWTSLPSAAQINMIKYTMEQFVSISGADFLKYSVETAADIDYERKTMEKVNPGFSLSKEKAHQIMLIAHALAALQPWGLLPVLPPYVVQAFRPLIDPFVGAGADNVAFLQDRMCEMKLQPLMGWDTIEQQATALSQIGDIKTDFFSCSNSPCRQYFKAMNMVFDAHMLQLADVRNLLAAKAALLLLDGEPVSENFVQNMTAHLSHSQSLGKVPDWAVHVYAAYLWGWLNDSIPMDFDYSSKFNRRIFLE</sequence>
<name>A0A0J6F3Q7_COCPO</name>
<proteinExistence type="predicted"/>
<dbReference type="AlphaFoldDB" id="A0A0J6F3Q7"/>
<evidence type="ECO:0000313" key="2">
    <source>
        <dbReference type="EMBL" id="KMM67541.1"/>
    </source>
</evidence>
<accession>A0A0J6F3Q7</accession>
<dbReference type="VEuPathDB" id="FungiDB:CPAG_03875"/>
<feature type="transmembrane region" description="Helical" evidence="1">
    <location>
        <begin position="21"/>
        <end position="49"/>
    </location>
</feature>
<dbReference type="EMBL" id="DS268110">
    <property type="protein sequence ID" value="KMM67541.1"/>
    <property type="molecule type" value="Genomic_DNA"/>
</dbReference>
<keyword evidence="1" id="KW-1133">Transmembrane helix</keyword>
<evidence type="ECO:0000256" key="1">
    <source>
        <dbReference type="SAM" id="Phobius"/>
    </source>
</evidence>
<keyword evidence="1" id="KW-0812">Transmembrane</keyword>
<feature type="transmembrane region" description="Helical" evidence="1">
    <location>
        <begin position="61"/>
        <end position="86"/>
    </location>
</feature>
<protein>
    <submittedName>
        <fullName evidence="2">Uncharacterized protein</fullName>
    </submittedName>
</protein>
<dbReference type="OrthoDB" id="4195086at2759"/>
<dbReference type="Proteomes" id="UP000054567">
    <property type="component" value="Unassembled WGS sequence"/>
</dbReference>